<evidence type="ECO:0000313" key="3">
    <source>
        <dbReference type="EMBL" id="STO06761.1"/>
    </source>
</evidence>
<feature type="coiled-coil region" evidence="1">
    <location>
        <begin position="63"/>
        <end position="97"/>
    </location>
</feature>
<dbReference type="AlphaFoldDB" id="A0A377FPM6"/>
<dbReference type="Proteomes" id="UP000254060">
    <property type="component" value="Unassembled WGS sequence"/>
</dbReference>
<dbReference type="RefSeq" id="WP_024372359.1">
    <property type="nucleotide sequence ID" value="NZ_UGGP01000001.1"/>
</dbReference>
<dbReference type="STRING" id="1397694.GCA_000702585_00602"/>
<accession>A0A377FPM6</accession>
<keyword evidence="2" id="KW-0472">Membrane</keyword>
<keyword evidence="2" id="KW-0812">Transmembrane</keyword>
<dbReference type="InterPro" id="IPR039076">
    <property type="entry name" value="DivIC"/>
</dbReference>
<reference evidence="3 4" key="1">
    <citation type="submission" date="2018-06" db="EMBL/GenBank/DDBJ databases">
        <authorList>
            <consortium name="Pathogen Informatics"/>
            <person name="Doyle S."/>
        </authorList>
    </citation>
    <scope>NUCLEOTIDE SEQUENCE [LARGE SCALE GENOMIC DNA]</scope>
    <source>
        <strain evidence="3 4">NCTC13163</strain>
    </source>
</reference>
<dbReference type="EMBL" id="UGGP01000001">
    <property type="protein sequence ID" value="STO06761.1"/>
    <property type="molecule type" value="Genomic_DNA"/>
</dbReference>
<gene>
    <name evidence="3" type="ORF">NCTC13163_00079</name>
</gene>
<protein>
    <submittedName>
        <fullName evidence="3">Septum formation initiator</fullName>
    </submittedName>
</protein>
<feature type="transmembrane region" description="Helical" evidence="2">
    <location>
        <begin position="38"/>
        <end position="57"/>
    </location>
</feature>
<dbReference type="Pfam" id="PF04977">
    <property type="entry name" value="DivIC"/>
    <property type="match status" value="1"/>
</dbReference>
<evidence type="ECO:0000313" key="4">
    <source>
        <dbReference type="Proteomes" id="UP000254060"/>
    </source>
</evidence>
<dbReference type="GO" id="GO:0051301">
    <property type="term" value="P:cell division"/>
    <property type="evidence" value="ECO:0007669"/>
    <property type="project" value="InterPro"/>
</dbReference>
<evidence type="ECO:0000256" key="1">
    <source>
        <dbReference type="SAM" id="Coils"/>
    </source>
</evidence>
<dbReference type="OrthoDB" id="2991180at2"/>
<keyword evidence="1" id="KW-0175">Coiled coil</keyword>
<dbReference type="InterPro" id="IPR007060">
    <property type="entry name" value="FtsL/DivIC"/>
</dbReference>
<proteinExistence type="predicted"/>
<sequence>MNGRTPIDRKQRIRALDERREQLEKDQTRRRIHLRRRLAAASLLFLLMIVLIGQSYFTKVGYVSEQERNQNEAQVELNEVKEEQAELQEQVERLQDDEYIANLARNELLFSKDGEIIFYFSPEE</sequence>
<dbReference type="PANTHER" id="PTHR40027:SF1">
    <property type="entry name" value="CELL DIVISION PROTEIN DIVIC"/>
    <property type="match status" value="1"/>
</dbReference>
<organism evidence="3 4">
    <name type="scientific">Exiguobacterium aurantiacum</name>
    <dbReference type="NCBI Taxonomy" id="33987"/>
    <lineage>
        <taxon>Bacteria</taxon>
        <taxon>Bacillati</taxon>
        <taxon>Bacillota</taxon>
        <taxon>Bacilli</taxon>
        <taxon>Bacillales</taxon>
        <taxon>Bacillales Family XII. Incertae Sedis</taxon>
        <taxon>Exiguobacterium</taxon>
    </lineage>
</organism>
<evidence type="ECO:0000256" key="2">
    <source>
        <dbReference type="SAM" id="Phobius"/>
    </source>
</evidence>
<name>A0A377FPM6_9BACL</name>
<keyword evidence="2" id="KW-1133">Transmembrane helix</keyword>
<dbReference type="PANTHER" id="PTHR40027">
    <property type="entry name" value="CELL DIVISION PROTEIN DIVIC"/>
    <property type="match status" value="1"/>
</dbReference>